<comment type="caution">
    <text evidence="1">The sequence shown here is derived from an EMBL/GenBank/DDBJ whole genome shotgun (WGS) entry which is preliminary data.</text>
</comment>
<proteinExistence type="predicted"/>
<protein>
    <submittedName>
        <fullName evidence="1">Uncharacterized protein</fullName>
    </submittedName>
</protein>
<dbReference type="AlphaFoldDB" id="A0A2H5PQU6"/>
<organism evidence="1 2">
    <name type="scientific">Citrus unshiu</name>
    <name type="common">Satsuma mandarin</name>
    <name type="synonym">Citrus nobilis var. unshiu</name>
    <dbReference type="NCBI Taxonomy" id="55188"/>
    <lineage>
        <taxon>Eukaryota</taxon>
        <taxon>Viridiplantae</taxon>
        <taxon>Streptophyta</taxon>
        <taxon>Embryophyta</taxon>
        <taxon>Tracheophyta</taxon>
        <taxon>Spermatophyta</taxon>
        <taxon>Magnoliopsida</taxon>
        <taxon>eudicotyledons</taxon>
        <taxon>Gunneridae</taxon>
        <taxon>Pentapetalae</taxon>
        <taxon>rosids</taxon>
        <taxon>malvids</taxon>
        <taxon>Sapindales</taxon>
        <taxon>Rutaceae</taxon>
        <taxon>Aurantioideae</taxon>
        <taxon>Citrus</taxon>
    </lineage>
</organism>
<gene>
    <name evidence="1" type="ORF">CUMW_158990</name>
</gene>
<accession>A0A2H5PQU6</accession>
<keyword evidence="2" id="KW-1185">Reference proteome</keyword>
<name>A0A2H5PQU6_CITUN</name>
<dbReference type="EMBL" id="BDQV01000109">
    <property type="protein sequence ID" value="GAY54732.1"/>
    <property type="molecule type" value="Genomic_DNA"/>
</dbReference>
<reference evidence="1 2" key="1">
    <citation type="journal article" date="2017" name="Front. Genet.">
        <title>Draft sequencing of the heterozygous diploid genome of Satsuma (Citrus unshiu Marc.) using a hybrid assembly approach.</title>
        <authorList>
            <person name="Shimizu T."/>
            <person name="Tanizawa Y."/>
            <person name="Mochizuki T."/>
            <person name="Nagasaki H."/>
            <person name="Yoshioka T."/>
            <person name="Toyoda A."/>
            <person name="Fujiyama A."/>
            <person name="Kaminuma E."/>
            <person name="Nakamura Y."/>
        </authorList>
    </citation>
    <scope>NUCLEOTIDE SEQUENCE [LARGE SCALE GENOMIC DNA]</scope>
    <source>
        <strain evidence="2">cv. Miyagawa wase</strain>
    </source>
</reference>
<dbReference type="Proteomes" id="UP000236630">
    <property type="component" value="Unassembled WGS sequence"/>
</dbReference>
<evidence type="ECO:0000313" key="1">
    <source>
        <dbReference type="EMBL" id="GAY54732.1"/>
    </source>
</evidence>
<sequence length="94" mass="11031">MERYDIPVVGLRLGKDPYLLTNTIHMQAIMLDSFFNLVNVVPSYSLAFQLLQLMQMFDRMPERTKTVEKFMKESNNDAEIAEKIRERGQENAME</sequence>
<evidence type="ECO:0000313" key="2">
    <source>
        <dbReference type="Proteomes" id="UP000236630"/>
    </source>
</evidence>